<reference evidence="13 14" key="1">
    <citation type="journal article" date="2016" name="Int. J. Syst. Evol. Microbiol.">
        <title>Peptococcus simiae sp. nov., isolated from rhesus macaque faeces and emended description of the genus Peptococcus.</title>
        <authorList>
            <person name="Shkoporov A.N."/>
            <person name="Efimov B.A."/>
            <person name="Kondova I."/>
            <person name="Ouwerling B."/>
            <person name="Chaplin A.V."/>
            <person name="Shcherbakova V.A."/>
            <person name="Langermans J.A.M."/>
        </authorList>
    </citation>
    <scope>NUCLEOTIDE SEQUENCE [LARGE SCALE GENOMIC DNA]</scope>
    <source>
        <strain evidence="13 14">M108</strain>
    </source>
</reference>
<evidence type="ECO:0000256" key="7">
    <source>
        <dbReference type="ARBA" id="ARBA00023163"/>
    </source>
</evidence>
<dbReference type="HAMAP" id="MF_00059">
    <property type="entry name" value="RNApol_bact_RpoA"/>
    <property type="match status" value="1"/>
</dbReference>
<dbReference type="RefSeq" id="WP_408976560.1">
    <property type="nucleotide sequence ID" value="NZ_JBJUVG010000001.1"/>
</dbReference>
<comment type="domain">
    <text evidence="11">The N-terminal domain is essential for RNAP assembly and basal transcription, whereas the C-terminal domain is involved in interaction with transcriptional regulators and with upstream promoter elements.</text>
</comment>
<organism evidence="13 14">
    <name type="scientific">Peptococcus simiae</name>
    <dbReference type="NCBI Taxonomy" id="1643805"/>
    <lineage>
        <taxon>Bacteria</taxon>
        <taxon>Bacillati</taxon>
        <taxon>Bacillota</taxon>
        <taxon>Clostridia</taxon>
        <taxon>Eubacteriales</taxon>
        <taxon>Peptococcaceae</taxon>
        <taxon>Peptococcus</taxon>
    </lineage>
</organism>
<evidence type="ECO:0000256" key="10">
    <source>
        <dbReference type="ARBA" id="ARBA00048552"/>
    </source>
</evidence>
<dbReference type="InterPro" id="IPR011773">
    <property type="entry name" value="DNA-dir_RpoA"/>
</dbReference>
<dbReference type="Gene3D" id="1.10.150.20">
    <property type="entry name" value="5' to 3' exonuclease, C-terminal subdomain"/>
    <property type="match status" value="1"/>
</dbReference>
<dbReference type="Pfam" id="PF01000">
    <property type="entry name" value="RNA_pol_A_bac"/>
    <property type="match status" value="1"/>
</dbReference>
<comment type="similarity">
    <text evidence="1 11">Belongs to the RNA polymerase alpha chain family.</text>
</comment>
<dbReference type="SMART" id="SM00662">
    <property type="entry name" value="RPOLD"/>
    <property type="match status" value="1"/>
</dbReference>
<keyword evidence="7 11" id="KW-0804">Transcription</keyword>
<dbReference type="SUPFAM" id="SSF55257">
    <property type="entry name" value="RBP11-like subunits of RNA polymerase"/>
    <property type="match status" value="1"/>
</dbReference>
<evidence type="ECO:0000256" key="3">
    <source>
        <dbReference type="ARBA" id="ARBA00015972"/>
    </source>
</evidence>
<dbReference type="GO" id="GO:0003899">
    <property type="term" value="F:DNA-directed RNA polymerase activity"/>
    <property type="evidence" value="ECO:0007669"/>
    <property type="project" value="UniProtKB-EC"/>
</dbReference>
<dbReference type="InterPro" id="IPR036643">
    <property type="entry name" value="RNApol_insert_sf"/>
</dbReference>
<evidence type="ECO:0000256" key="11">
    <source>
        <dbReference type="HAMAP-Rule" id="MF_00059"/>
    </source>
</evidence>
<feature type="domain" description="DNA-directed RNA polymerase RpoA/D/Rpb3-type" evidence="12">
    <location>
        <begin position="21"/>
        <end position="230"/>
    </location>
</feature>
<name>A0ABW9GW63_9FIRM</name>
<dbReference type="NCBIfam" id="NF003513">
    <property type="entry name" value="PRK05182.1-2"/>
    <property type="match status" value="1"/>
</dbReference>
<dbReference type="Gene3D" id="2.170.120.12">
    <property type="entry name" value="DNA-directed RNA polymerase, insert domain"/>
    <property type="match status" value="1"/>
</dbReference>
<comment type="catalytic activity">
    <reaction evidence="10 11">
        <text>RNA(n) + a ribonucleoside 5'-triphosphate = RNA(n+1) + diphosphate</text>
        <dbReference type="Rhea" id="RHEA:21248"/>
        <dbReference type="Rhea" id="RHEA-COMP:14527"/>
        <dbReference type="Rhea" id="RHEA-COMP:17342"/>
        <dbReference type="ChEBI" id="CHEBI:33019"/>
        <dbReference type="ChEBI" id="CHEBI:61557"/>
        <dbReference type="ChEBI" id="CHEBI:140395"/>
        <dbReference type="EC" id="2.7.7.6"/>
    </reaction>
</comment>
<evidence type="ECO:0000256" key="9">
    <source>
        <dbReference type="ARBA" id="ARBA00033070"/>
    </source>
</evidence>
<evidence type="ECO:0000256" key="8">
    <source>
        <dbReference type="ARBA" id="ARBA00032524"/>
    </source>
</evidence>
<dbReference type="NCBIfam" id="NF003519">
    <property type="entry name" value="PRK05182.2-5"/>
    <property type="match status" value="1"/>
</dbReference>
<feature type="region of interest" description="Alpha N-terminal domain (alpha-NTD)" evidence="11">
    <location>
        <begin position="1"/>
        <end position="231"/>
    </location>
</feature>
<gene>
    <name evidence="11" type="primary">rpoA</name>
    <name evidence="13" type="ORF">ACKQTC_00930</name>
</gene>
<keyword evidence="14" id="KW-1185">Reference proteome</keyword>
<dbReference type="Pfam" id="PF01193">
    <property type="entry name" value="RNA_pol_L"/>
    <property type="match status" value="1"/>
</dbReference>
<evidence type="ECO:0000256" key="6">
    <source>
        <dbReference type="ARBA" id="ARBA00022695"/>
    </source>
</evidence>
<feature type="region of interest" description="Alpha C-terminal domain (alpha-CTD)" evidence="11">
    <location>
        <begin position="248"/>
        <end position="318"/>
    </location>
</feature>
<comment type="caution">
    <text evidence="13">The sequence shown here is derived from an EMBL/GenBank/DDBJ whole genome shotgun (WGS) entry which is preliminary data.</text>
</comment>
<dbReference type="CDD" id="cd06928">
    <property type="entry name" value="RNAP_alpha_NTD"/>
    <property type="match status" value="1"/>
</dbReference>
<dbReference type="SUPFAM" id="SSF56553">
    <property type="entry name" value="Insert subdomain of RNA polymerase alpha subunit"/>
    <property type="match status" value="1"/>
</dbReference>
<dbReference type="Gene3D" id="3.30.1360.10">
    <property type="entry name" value="RNA polymerase, RBP11-like subunit"/>
    <property type="match status" value="1"/>
</dbReference>
<dbReference type="SUPFAM" id="SSF47789">
    <property type="entry name" value="C-terminal domain of RNA polymerase alpha subunit"/>
    <property type="match status" value="1"/>
</dbReference>
<dbReference type="Proteomes" id="UP001631949">
    <property type="component" value="Unassembled WGS sequence"/>
</dbReference>
<protein>
    <recommendedName>
        <fullName evidence="3 11">DNA-directed RNA polymerase subunit alpha</fullName>
        <shortName evidence="11">RNAP subunit alpha</shortName>
        <ecNumber evidence="2 11">2.7.7.6</ecNumber>
    </recommendedName>
    <alternativeName>
        <fullName evidence="9 11">RNA polymerase subunit alpha</fullName>
    </alternativeName>
    <alternativeName>
        <fullName evidence="8 11">Transcriptase subunit alpha</fullName>
    </alternativeName>
</protein>
<dbReference type="EC" id="2.7.7.6" evidence="2 11"/>
<proteinExistence type="inferred from homology"/>
<keyword evidence="6 11" id="KW-0548">Nucleotidyltransferase</keyword>
<keyword evidence="5 11" id="KW-0808">Transferase</keyword>
<dbReference type="GO" id="GO:0000428">
    <property type="term" value="C:DNA-directed RNA polymerase complex"/>
    <property type="evidence" value="ECO:0007669"/>
    <property type="project" value="UniProtKB-KW"/>
</dbReference>
<evidence type="ECO:0000313" key="13">
    <source>
        <dbReference type="EMBL" id="MFM9412941.1"/>
    </source>
</evidence>
<dbReference type="EMBL" id="JBJUVG010000001">
    <property type="protein sequence ID" value="MFM9412941.1"/>
    <property type="molecule type" value="Genomic_DNA"/>
</dbReference>
<evidence type="ECO:0000256" key="1">
    <source>
        <dbReference type="ARBA" id="ARBA00007123"/>
    </source>
</evidence>
<dbReference type="InterPro" id="IPR011263">
    <property type="entry name" value="DNA-dir_RNA_pol_RpoA/D/Rpb3"/>
</dbReference>
<keyword evidence="4 11" id="KW-0240">DNA-directed RNA polymerase</keyword>
<comment type="subunit">
    <text evidence="11">Homodimer. The RNAP catalytic core consists of 2 alpha, 1 beta, 1 beta' and 1 omega subunit. When a sigma factor is associated with the core the holoenzyme is formed, which can initiate transcription.</text>
</comment>
<comment type="function">
    <text evidence="11">DNA-dependent RNA polymerase catalyzes the transcription of DNA into RNA using the four ribonucleoside triphosphates as substrates.</text>
</comment>
<evidence type="ECO:0000256" key="5">
    <source>
        <dbReference type="ARBA" id="ARBA00022679"/>
    </source>
</evidence>
<evidence type="ECO:0000256" key="2">
    <source>
        <dbReference type="ARBA" id="ARBA00012418"/>
    </source>
</evidence>
<evidence type="ECO:0000256" key="4">
    <source>
        <dbReference type="ARBA" id="ARBA00022478"/>
    </source>
</evidence>
<dbReference type="InterPro" id="IPR011260">
    <property type="entry name" value="RNAP_asu_C"/>
</dbReference>
<dbReference type="InterPro" id="IPR011262">
    <property type="entry name" value="DNA-dir_RNA_pol_insert"/>
</dbReference>
<accession>A0ABW9GW63</accession>
<evidence type="ECO:0000313" key="14">
    <source>
        <dbReference type="Proteomes" id="UP001631949"/>
    </source>
</evidence>
<dbReference type="NCBIfam" id="TIGR02027">
    <property type="entry name" value="rpoA"/>
    <property type="match status" value="1"/>
</dbReference>
<dbReference type="Pfam" id="PF03118">
    <property type="entry name" value="RNA_pol_A_CTD"/>
    <property type="match status" value="1"/>
</dbReference>
<dbReference type="InterPro" id="IPR036603">
    <property type="entry name" value="RBP11-like"/>
</dbReference>
<evidence type="ECO:0000259" key="12">
    <source>
        <dbReference type="SMART" id="SM00662"/>
    </source>
</evidence>
<dbReference type="NCBIfam" id="NF003515">
    <property type="entry name" value="PRK05182.2-1"/>
    <property type="match status" value="1"/>
</dbReference>
<sequence>MIEFDKFGIEERKTPESGDCYGEFVIEPLEHGFGVTLGNALRRILLSSIPGAAVTSVKIDGVLHEFSTVPGVKEDVAEMILNIKQLALKCDNDEAQTIIINATEEGEVTGADILTTEAVEVINKDLHIATMDKDSRLYIEMVVETGNGYVSAEKNKSKKDDLPIGTIPIDSIYTPVHKVNFSVEDTRVGQDTEKDRLTLTIGTNGNLTPTEALSWAARILTDHLEPFIKLKEGMEDTAIMIEKEEEEKDKVLDMTIEELDLSVRSYNCLKRAGINTVLELTQKTKDDMMKVRNLGKKSLEEVTEKMGALGLSLKSNDE</sequence>